<keyword evidence="3" id="KW-0804">Transcription</keyword>
<gene>
    <name evidence="5" type="ORF">AB0I59_30820</name>
</gene>
<dbReference type="CDD" id="cd07377">
    <property type="entry name" value="WHTH_GntR"/>
    <property type="match status" value="1"/>
</dbReference>
<sequence>MLILVRQKRVLEGKMAVARRLLREQVRDEILDRLLRGKYPVGTRINEVHLAAEIGVSRTPLREALASLAQEGILDARPNRGYWVSTLSEQEVRETYPIIAQLEVLAITLSDPEELARRAPQLMELAEKMAPTGDVRDVQNADDEWHASLLAACPNSRLLEMIGDTKRIVHRYEHAYLGDPQSVRESIDQHKRIAVALREKDLPTATRELESNWKTSMHRLVARITGSQDTSGE</sequence>
<dbReference type="InterPro" id="IPR011711">
    <property type="entry name" value="GntR_C"/>
</dbReference>
<dbReference type="InterPro" id="IPR036390">
    <property type="entry name" value="WH_DNA-bd_sf"/>
</dbReference>
<dbReference type="EMBL" id="JBFALK010000019">
    <property type="protein sequence ID" value="MEV0973020.1"/>
    <property type="molecule type" value="Genomic_DNA"/>
</dbReference>
<dbReference type="Pfam" id="PF00392">
    <property type="entry name" value="GntR"/>
    <property type="match status" value="1"/>
</dbReference>
<dbReference type="InterPro" id="IPR000524">
    <property type="entry name" value="Tscrpt_reg_HTH_GntR"/>
</dbReference>
<feature type="domain" description="HTH gntR-type" evidence="4">
    <location>
        <begin position="20"/>
        <end position="87"/>
    </location>
</feature>
<reference evidence="5 6" key="1">
    <citation type="submission" date="2024-06" db="EMBL/GenBank/DDBJ databases">
        <title>The Natural Products Discovery Center: Release of the First 8490 Sequenced Strains for Exploring Actinobacteria Biosynthetic Diversity.</title>
        <authorList>
            <person name="Kalkreuter E."/>
            <person name="Kautsar S.A."/>
            <person name="Yang D."/>
            <person name="Bader C.D."/>
            <person name="Teijaro C.N."/>
            <person name="Fluegel L."/>
            <person name="Davis C.M."/>
            <person name="Simpson J.R."/>
            <person name="Lauterbach L."/>
            <person name="Steele A.D."/>
            <person name="Gui C."/>
            <person name="Meng S."/>
            <person name="Li G."/>
            <person name="Viehrig K."/>
            <person name="Ye F."/>
            <person name="Su P."/>
            <person name="Kiefer A.F."/>
            <person name="Nichols A."/>
            <person name="Cepeda A.J."/>
            <person name="Yan W."/>
            <person name="Fan B."/>
            <person name="Jiang Y."/>
            <person name="Adhikari A."/>
            <person name="Zheng C.-J."/>
            <person name="Schuster L."/>
            <person name="Cowan T.M."/>
            <person name="Smanski M.J."/>
            <person name="Chevrette M.G."/>
            <person name="De Carvalho L.P.S."/>
            <person name="Shen B."/>
        </authorList>
    </citation>
    <scope>NUCLEOTIDE SEQUENCE [LARGE SCALE GENOMIC DNA]</scope>
    <source>
        <strain evidence="5 6">NPDC050100</strain>
    </source>
</reference>
<dbReference type="SUPFAM" id="SSF48008">
    <property type="entry name" value="GntR ligand-binding domain-like"/>
    <property type="match status" value="1"/>
</dbReference>
<keyword evidence="1" id="KW-0805">Transcription regulation</keyword>
<comment type="caution">
    <text evidence="5">The sequence shown here is derived from an EMBL/GenBank/DDBJ whole genome shotgun (WGS) entry which is preliminary data.</text>
</comment>
<protein>
    <submittedName>
        <fullName evidence="5">GntR family transcriptional regulator</fullName>
    </submittedName>
</protein>
<dbReference type="Gene3D" id="1.20.120.530">
    <property type="entry name" value="GntR ligand-binding domain-like"/>
    <property type="match status" value="1"/>
</dbReference>
<dbReference type="SUPFAM" id="SSF46785">
    <property type="entry name" value="Winged helix' DNA-binding domain"/>
    <property type="match status" value="1"/>
</dbReference>
<dbReference type="Gene3D" id="1.10.10.10">
    <property type="entry name" value="Winged helix-like DNA-binding domain superfamily/Winged helix DNA-binding domain"/>
    <property type="match status" value="1"/>
</dbReference>
<dbReference type="PROSITE" id="PS50949">
    <property type="entry name" value="HTH_GNTR"/>
    <property type="match status" value="1"/>
</dbReference>
<dbReference type="PANTHER" id="PTHR43537">
    <property type="entry name" value="TRANSCRIPTIONAL REGULATOR, GNTR FAMILY"/>
    <property type="match status" value="1"/>
</dbReference>
<dbReference type="RefSeq" id="WP_082777647.1">
    <property type="nucleotide sequence ID" value="NZ_JBFALK010000019.1"/>
</dbReference>
<evidence type="ECO:0000313" key="6">
    <source>
        <dbReference type="Proteomes" id="UP001551675"/>
    </source>
</evidence>
<name>A0ABV3GMZ6_MICGL</name>
<dbReference type="SMART" id="SM00345">
    <property type="entry name" value="HTH_GNTR"/>
    <property type="match status" value="1"/>
</dbReference>
<dbReference type="InterPro" id="IPR008920">
    <property type="entry name" value="TF_FadR/GntR_C"/>
</dbReference>
<proteinExistence type="predicted"/>
<dbReference type="Proteomes" id="UP001551675">
    <property type="component" value="Unassembled WGS sequence"/>
</dbReference>
<dbReference type="InterPro" id="IPR036388">
    <property type="entry name" value="WH-like_DNA-bd_sf"/>
</dbReference>
<evidence type="ECO:0000256" key="1">
    <source>
        <dbReference type="ARBA" id="ARBA00023015"/>
    </source>
</evidence>
<accession>A0ABV3GMZ6</accession>
<dbReference type="PANTHER" id="PTHR43537:SF45">
    <property type="entry name" value="GNTR FAMILY REGULATORY PROTEIN"/>
    <property type="match status" value="1"/>
</dbReference>
<dbReference type="PRINTS" id="PR00035">
    <property type="entry name" value="HTHGNTR"/>
</dbReference>
<organism evidence="5 6">
    <name type="scientific">Microtetraspora glauca</name>
    <dbReference type="NCBI Taxonomy" id="1996"/>
    <lineage>
        <taxon>Bacteria</taxon>
        <taxon>Bacillati</taxon>
        <taxon>Actinomycetota</taxon>
        <taxon>Actinomycetes</taxon>
        <taxon>Streptosporangiales</taxon>
        <taxon>Streptosporangiaceae</taxon>
        <taxon>Microtetraspora</taxon>
    </lineage>
</organism>
<keyword evidence="2" id="KW-0238">DNA-binding</keyword>
<evidence type="ECO:0000256" key="2">
    <source>
        <dbReference type="ARBA" id="ARBA00023125"/>
    </source>
</evidence>
<evidence type="ECO:0000259" key="4">
    <source>
        <dbReference type="PROSITE" id="PS50949"/>
    </source>
</evidence>
<evidence type="ECO:0000313" key="5">
    <source>
        <dbReference type="EMBL" id="MEV0973020.1"/>
    </source>
</evidence>
<dbReference type="Pfam" id="PF07729">
    <property type="entry name" value="FCD"/>
    <property type="match status" value="1"/>
</dbReference>
<evidence type="ECO:0000256" key="3">
    <source>
        <dbReference type="ARBA" id="ARBA00023163"/>
    </source>
</evidence>
<keyword evidence="6" id="KW-1185">Reference proteome</keyword>